<dbReference type="AlphaFoldDB" id="A0A9D4B556"/>
<dbReference type="Proteomes" id="UP000828390">
    <property type="component" value="Unassembled WGS sequence"/>
</dbReference>
<organism evidence="1 2">
    <name type="scientific">Dreissena polymorpha</name>
    <name type="common">Zebra mussel</name>
    <name type="synonym">Mytilus polymorpha</name>
    <dbReference type="NCBI Taxonomy" id="45954"/>
    <lineage>
        <taxon>Eukaryota</taxon>
        <taxon>Metazoa</taxon>
        <taxon>Spiralia</taxon>
        <taxon>Lophotrochozoa</taxon>
        <taxon>Mollusca</taxon>
        <taxon>Bivalvia</taxon>
        <taxon>Autobranchia</taxon>
        <taxon>Heteroconchia</taxon>
        <taxon>Euheterodonta</taxon>
        <taxon>Imparidentia</taxon>
        <taxon>Neoheterodontei</taxon>
        <taxon>Myida</taxon>
        <taxon>Dreissenoidea</taxon>
        <taxon>Dreissenidae</taxon>
        <taxon>Dreissena</taxon>
    </lineage>
</organism>
<evidence type="ECO:0000313" key="2">
    <source>
        <dbReference type="Proteomes" id="UP000828390"/>
    </source>
</evidence>
<gene>
    <name evidence="1" type="ORF">DPMN_194664</name>
</gene>
<reference evidence="1" key="1">
    <citation type="journal article" date="2019" name="bioRxiv">
        <title>The Genome of the Zebra Mussel, Dreissena polymorpha: A Resource for Invasive Species Research.</title>
        <authorList>
            <person name="McCartney M.A."/>
            <person name="Auch B."/>
            <person name="Kono T."/>
            <person name="Mallez S."/>
            <person name="Zhang Y."/>
            <person name="Obille A."/>
            <person name="Becker A."/>
            <person name="Abrahante J.E."/>
            <person name="Garbe J."/>
            <person name="Badalamenti J.P."/>
            <person name="Herman A."/>
            <person name="Mangelson H."/>
            <person name="Liachko I."/>
            <person name="Sullivan S."/>
            <person name="Sone E.D."/>
            <person name="Koren S."/>
            <person name="Silverstein K.A.T."/>
            <person name="Beckman K.B."/>
            <person name="Gohl D.M."/>
        </authorList>
    </citation>
    <scope>NUCLEOTIDE SEQUENCE</scope>
    <source>
        <strain evidence="1">Duluth1</strain>
        <tissue evidence="1">Whole animal</tissue>
    </source>
</reference>
<comment type="caution">
    <text evidence="1">The sequence shown here is derived from an EMBL/GenBank/DDBJ whole genome shotgun (WGS) entry which is preliminary data.</text>
</comment>
<proteinExistence type="predicted"/>
<accession>A0A9D4B556</accession>
<sequence length="51" mass="6223">MEERIEEAYELKKAKYQDLADVYRDRGWRTWIFTVEVGCRGFPSQSVWTMF</sequence>
<reference evidence="1" key="2">
    <citation type="submission" date="2020-11" db="EMBL/GenBank/DDBJ databases">
        <authorList>
            <person name="McCartney M.A."/>
            <person name="Auch B."/>
            <person name="Kono T."/>
            <person name="Mallez S."/>
            <person name="Becker A."/>
            <person name="Gohl D.M."/>
            <person name="Silverstein K.A.T."/>
            <person name="Koren S."/>
            <person name="Bechman K.B."/>
            <person name="Herman A."/>
            <person name="Abrahante J.E."/>
            <person name="Garbe J."/>
        </authorList>
    </citation>
    <scope>NUCLEOTIDE SEQUENCE</scope>
    <source>
        <strain evidence="1">Duluth1</strain>
        <tissue evidence="1">Whole animal</tissue>
    </source>
</reference>
<protein>
    <submittedName>
        <fullName evidence="1">Uncharacterized protein</fullName>
    </submittedName>
</protein>
<name>A0A9D4B556_DREPO</name>
<evidence type="ECO:0000313" key="1">
    <source>
        <dbReference type="EMBL" id="KAH3689647.1"/>
    </source>
</evidence>
<dbReference type="EMBL" id="JAIWYP010000103">
    <property type="protein sequence ID" value="KAH3689647.1"/>
    <property type="molecule type" value="Genomic_DNA"/>
</dbReference>
<keyword evidence="2" id="KW-1185">Reference proteome</keyword>